<proteinExistence type="predicted"/>
<organism evidence="1 2">
    <name type="scientific">Archangium minus</name>
    <dbReference type="NCBI Taxonomy" id="83450"/>
    <lineage>
        <taxon>Bacteria</taxon>
        <taxon>Pseudomonadati</taxon>
        <taxon>Myxococcota</taxon>
        <taxon>Myxococcia</taxon>
        <taxon>Myxococcales</taxon>
        <taxon>Cystobacterineae</taxon>
        <taxon>Archangiaceae</taxon>
        <taxon>Archangium</taxon>
    </lineage>
</organism>
<evidence type="ECO:0000313" key="2">
    <source>
        <dbReference type="Proteomes" id="UP001611383"/>
    </source>
</evidence>
<protein>
    <submittedName>
        <fullName evidence="1">Uncharacterized protein</fullName>
    </submittedName>
</protein>
<name>A0ABY9X9H6_9BACT</name>
<dbReference type="EMBL" id="CP043494">
    <property type="protein sequence ID" value="WNG52021.1"/>
    <property type="molecule type" value="Genomic_DNA"/>
</dbReference>
<evidence type="ECO:0000313" key="1">
    <source>
        <dbReference type="EMBL" id="WNG52021.1"/>
    </source>
</evidence>
<accession>A0ABY9X9H6</accession>
<reference evidence="1 2" key="1">
    <citation type="submission" date="2019-08" db="EMBL/GenBank/DDBJ databases">
        <title>Archangium and Cystobacter genomes.</title>
        <authorList>
            <person name="Chen I.-C.K."/>
            <person name="Wielgoss S."/>
        </authorList>
    </citation>
    <scope>NUCLEOTIDE SEQUENCE [LARGE SCALE GENOMIC DNA]</scope>
    <source>
        <strain evidence="1 2">Cbm 6</strain>
    </source>
</reference>
<sequence>MQMVLEDLGATTRFDALPASIGPHVELASQKEIPVGVVDPVAWVEQVVLPHRPIGPDDQREGAPYAPRREAVGNRFFQTWKVAHYVRRHFRGETLSLSADYAGQITHFVPGSRELLLMEPVVGTRVDVRKDLREISQTFLAWSKIFDRSTLKRTPRFCAYIISGSPSTVSEAHELLTMAQAEVINVETPNERDRFLNEIRRVGRTNPEQGGLPIN</sequence>
<dbReference type="Proteomes" id="UP001611383">
    <property type="component" value="Chromosome"/>
</dbReference>
<gene>
    <name evidence="1" type="ORF">F0U60_53885</name>
</gene>
<dbReference type="RefSeq" id="WP_395812328.1">
    <property type="nucleotide sequence ID" value="NZ_CP043494.1"/>
</dbReference>
<keyword evidence="2" id="KW-1185">Reference proteome</keyword>